<accession>A0A133UB61</accession>
<evidence type="ECO:0000313" key="2">
    <source>
        <dbReference type="Proteomes" id="UP000070163"/>
    </source>
</evidence>
<protein>
    <submittedName>
        <fullName evidence="1">Uncharacterized protein</fullName>
    </submittedName>
</protein>
<name>A0A133UB61_9EURY</name>
<gene>
    <name evidence="1" type="ORF">AKJ57_01265</name>
</gene>
<evidence type="ECO:0000313" key="1">
    <source>
        <dbReference type="EMBL" id="KXA91420.1"/>
    </source>
</evidence>
<dbReference type="Proteomes" id="UP000070163">
    <property type="component" value="Unassembled WGS sequence"/>
</dbReference>
<reference evidence="1 2" key="1">
    <citation type="journal article" date="2016" name="Sci. Rep.">
        <title>Metabolic traits of an uncultured archaeal lineage -MSBL1- from brine pools of the Red Sea.</title>
        <authorList>
            <person name="Mwirichia R."/>
            <person name="Alam I."/>
            <person name="Rashid M."/>
            <person name="Vinu M."/>
            <person name="Ba-Alawi W."/>
            <person name="Anthony Kamau A."/>
            <person name="Kamanda Ngugi D."/>
            <person name="Goker M."/>
            <person name="Klenk H.P."/>
            <person name="Bajic V."/>
            <person name="Stingl U."/>
        </authorList>
    </citation>
    <scope>NUCLEOTIDE SEQUENCE [LARGE SCALE GENOMIC DNA]</scope>
    <source>
        <strain evidence="1">SCGC-AAA259A05</strain>
    </source>
</reference>
<comment type="caution">
    <text evidence="1">The sequence shown here is derived from an EMBL/GenBank/DDBJ whole genome shotgun (WGS) entry which is preliminary data.</text>
</comment>
<proteinExistence type="predicted"/>
<dbReference type="EMBL" id="LHXJ01000009">
    <property type="protein sequence ID" value="KXA91420.1"/>
    <property type="molecule type" value="Genomic_DNA"/>
</dbReference>
<organism evidence="1 2">
    <name type="scientific">candidate division MSBL1 archaeon SCGC-AAA259A05</name>
    <dbReference type="NCBI Taxonomy" id="1698259"/>
    <lineage>
        <taxon>Archaea</taxon>
        <taxon>Methanobacteriati</taxon>
        <taxon>Methanobacteriota</taxon>
        <taxon>candidate division MSBL1</taxon>
    </lineage>
</organism>
<dbReference type="AlphaFoldDB" id="A0A133UB61"/>
<keyword evidence="2" id="KW-1185">Reference proteome</keyword>
<sequence>MEDEDRRVVMGLAGVPYSLVGDFSEDWPTPNFVELRNQGNFRKMDSPIPAVPSGAGGTVIRRSSRRRAGSLRAYGCDHGTYMLSFSNFSSFKKLTFWQKMECCFEELIK</sequence>